<dbReference type="EMBL" id="JPME01000015">
    <property type="protein sequence ID" value="KEZ89722.1"/>
    <property type="molecule type" value="Genomic_DNA"/>
</dbReference>
<dbReference type="SMART" id="SM00829">
    <property type="entry name" value="PKS_ER"/>
    <property type="match status" value="1"/>
</dbReference>
<protein>
    <submittedName>
        <fullName evidence="8">Alcohol dehydrogenase</fullName>
    </submittedName>
</protein>
<keyword evidence="4" id="KW-0862">Zinc</keyword>
<dbReference type="InterPro" id="IPR013154">
    <property type="entry name" value="ADH-like_N"/>
</dbReference>
<dbReference type="InterPro" id="IPR011032">
    <property type="entry name" value="GroES-like_sf"/>
</dbReference>
<evidence type="ECO:0000256" key="2">
    <source>
        <dbReference type="ARBA" id="ARBA00008072"/>
    </source>
</evidence>
<keyword evidence="9" id="KW-1185">Reference proteome</keyword>
<dbReference type="PANTHER" id="PTHR43401:SF2">
    <property type="entry name" value="L-THREONINE 3-DEHYDROGENASE"/>
    <property type="match status" value="1"/>
</dbReference>
<comment type="cofactor">
    <cofactor evidence="1">
        <name>Zn(2+)</name>
        <dbReference type="ChEBI" id="CHEBI:29105"/>
    </cofactor>
</comment>
<dbReference type="SUPFAM" id="SSF50129">
    <property type="entry name" value="GroES-like"/>
    <property type="match status" value="1"/>
</dbReference>
<dbReference type="RefSeq" id="WP_038282102.1">
    <property type="nucleotide sequence ID" value="NZ_JPME01000015.1"/>
</dbReference>
<evidence type="ECO:0000256" key="6">
    <source>
        <dbReference type="ARBA" id="ARBA00023027"/>
    </source>
</evidence>
<sequence>MNYILIPEPGKVQVREMEKPEKVQGEALLEILYGGICGSDMGTYRGTFLYSSYPRIPGHEFSARVVAVDDNKYGIKRGMIVTGNPYFNCGSCYSCRRGMINCCTGNQTLGAQRDGIFRQYFSMPVERIYDGKGLDPQVLAMIEPFCISYHAVKRGSVKAGDRVLVVGAGPIGVLAVMCAKLMGATVAVSDISEGRLQVAREMGADDVIVINKENFDERVREFTGGDGFDVCIECVGQPSTFQNCIDAASFRGRVVVVGIGNKNLDFAYSCIQTKELDIFGSRNAVKEDFVELIDFAVAGRFDLSKLISRVYVFADAERAFTEVKDYPDAIMKVLVAFQ</sequence>
<keyword evidence="3" id="KW-0479">Metal-binding</keyword>
<dbReference type="Gene3D" id="3.40.50.720">
    <property type="entry name" value="NAD(P)-binding Rossmann-like Domain"/>
    <property type="match status" value="1"/>
</dbReference>
<evidence type="ECO:0000256" key="3">
    <source>
        <dbReference type="ARBA" id="ARBA00022723"/>
    </source>
</evidence>
<dbReference type="Proteomes" id="UP000028525">
    <property type="component" value="Unassembled WGS sequence"/>
</dbReference>
<evidence type="ECO:0000259" key="7">
    <source>
        <dbReference type="SMART" id="SM00829"/>
    </source>
</evidence>
<dbReference type="SUPFAM" id="SSF51735">
    <property type="entry name" value="NAD(P)-binding Rossmann-fold domains"/>
    <property type="match status" value="1"/>
</dbReference>
<gene>
    <name evidence="8" type="ORF">IO98_13670</name>
</gene>
<dbReference type="Pfam" id="PF00107">
    <property type="entry name" value="ADH_zinc_N"/>
    <property type="match status" value="1"/>
</dbReference>
<dbReference type="STRING" id="29354.IO98_13670"/>
<evidence type="ECO:0000256" key="4">
    <source>
        <dbReference type="ARBA" id="ARBA00022833"/>
    </source>
</evidence>
<comment type="caution">
    <text evidence="8">The sequence shown here is derived from an EMBL/GenBank/DDBJ whole genome shotgun (WGS) entry which is preliminary data.</text>
</comment>
<proteinExistence type="inferred from homology"/>
<organism evidence="8 9">
    <name type="scientific">Lacrimispora celerecrescens</name>
    <dbReference type="NCBI Taxonomy" id="29354"/>
    <lineage>
        <taxon>Bacteria</taxon>
        <taxon>Bacillati</taxon>
        <taxon>Bacillota</taxon>
        <taxon>Clostridia</taxon>
        <taxon>Lachnospirales</taxon>
        <taxon>Lachnospiraceae</taxon>
        <taxon>Lacrimispora</taxon>
    </lineage>
</organism>
<dbReference type="AlphaFoldDB" id="A0A084JL88"/>
<dbReference type="GO" id="GO:0016491">
    <property type="term" value="F:oxidoreductase activity"/>
    <property type="evidence" value="ECO:0007669"/>
    <property type="project" value="UniProtKB-KW"/>
</dbReference>
<dbReference type="Pfam" id="PF08240">
    <property type="entry name" value="ADH_N"/>
    <property type="match status" value="1"/>
</dbReference>
<dbReference type="CDD" id="cd08261">
    <property type="entry name" value="Zn_ADH7"/>
    <property type="match status" value="1"/>
</dbReference>
<dbReference type="InterPro" id="IPR036291">
    <property type="entry name" value="NAD(P)-bd_dom_sf"/>
</dbReference>
<name>A0A084JL88_9FIRM</name>
<dbReference type="OrthoDB" id="9777057at2"/>
<dbReference type="InterPro" id="IPR020843">
    <property type="entry name" value="ER"/>
</dbReference>
<keyword evidence="6" id="KW-0520">NAD</keyword>
<dbReference type="PANTHER" id="PTHR43401">
    <property type="entry name" value="L-THREONINE 3-DEHYDROGENASE"/>
    <property type="match status" value="1"/>
</dbReference>
<comment type="similarity">
    <text evidence="2">Belongs to the zinc-containing alcohol dehydrogenase family.</text>
</comment>
<evidence type="ECO:0000313" key="9">
    <source>
        <dbReference type="Proteomes" id="UP000028525"/>
    </source>
</evidence>
<dbReference type="InterPro" id="IPR013149">
    <property type="entry name" value="ADH-like_C"/>
</dbReference>
<dbReference type="FunFam" id="3.40.50.720:FF:000068">
    <property type="entry name" value="Sorbitol dehydrogenase"/>
    <property type="match status" value="1"/>
</dbReference>
<reference evidence="8 9" key="1">
    <citation type="submission" date="2014-07" db="EMBL/GenBank/DDBJ databases">
        <title>Draft genome of Clostridium celerecrescens 152B isolated from sediments associated with methane hydrate from Krishna Godavari basin.</title>
        <authorList>
            <person name="Honkalas V.S."/>
            <person name="Dabir A.P."/>
            <person name="Arora P."/>
            <person name="Dhakephalkar P.K."/>
        </authorList>
    </citation>
    <scope>NUCLEOTIDE SEQUENCE [LARGE SCALE GENOMIC DNA]</scope>
    <source>
        <strain evidence="8 9">152B</strain>
    </source>
</reference>
<evidence type="ECO:0000256" key="1">
    <source>
        <dbReference type="ARBA" id="ARBA00001947"/>
    </source>
</evidence>
<dbReference type="Gene3D" id="3.90.180.10">
    <property type="entry name" value="Medium-chain alcohol dehydrogenases, catalytic domain"/>
    <property type="match status" value="1"/>
</dbReference>
<accession>A0A084JL88</accession>
<evidence type="ECO:0000256" key="5">
    <source>
        <dbReference type="ARBA" id="ARBA00023002"/>
    </source>
</evidence>
<evidence type="ECO:0000313" key="8">
    <source>
        <dbReference type="EMBL" id="KEZ89722.1"/>
    </source>
</evidence>
<feature type="domain" description="Enoyl reductase (ER)" evidence="7">
    <location>
        <begin position="10"/>
        <end position="335"/>
    </location>
</feature>
<keyword evidence="5" id="KW-0560">Oxidoreductase</keyword>
<dbReference type="GO" id="GO:0046872">
    <property type="term" value="F:metal ion binding"/>
    <property type="evidence" value="ECO:0007669"/>
    <property type="project" value="UniProtKB-KW"/>
</dbReference>
<dbReference type="InterPro" id="IPR050129">
    <property type="entry name" value="Zn_alcohol_dh"/>
</dbReference>